<evidence type="ECO:0000256" key="2">
    <source>
        <dbReference type="ARBA" id="ARBA00009399"/>
    </source>
</evidence>
<dbReference type="PANTHER" id="PTHR38459">
    <property type="entry name" value="PROPHAGE BACTOPRENOL-LINKED GLUCOSE TRANSLOCASE HOMOLOG"/>
    <property type="match status" value="1"/>
</dbReference>
<evidence type="ECO:0000256" key="6">
    <source>
        <dbReference type="SAM" id="Phobius"/>
    </source>
</evidence>
<feature type="domain" description="GtrA/DPMS transmembrane" evidence="7">
    <location>
        <begin position="19"/>
        <end position="150"/>
    </location>
</feature>
<keyword evidence="5 6" id="KW-0472">Membrane</keyword>
<dbReference type="InterPro" id="IPR051401">
    <property type="entry name" value="GtrA_CellWall_Glycosyl"/>
</dbReference>
<comment type="similarity">
    <text evidence="2">Belongs to the GtrA family.</text>
</comment>
<keyword evidence="3 6" id="KW-0812">Transmembrane</keyword>
<evidence type="ECO:0000256" key="3">
    <source>
        <dbReference type="ARBA" id="ARBA00022692"/>
    </source>
</evidence>
<keyword evidence="4 6" id="KW-1133">Transmembrane helix</keyword>
<feature type="transmembrane region" description="Helical" evidence="6">
    <location>
        <begin position="92"/>
        <end position="113"/>
    </location>
</feature>
<comment type="caution">
    <text evidence="8">The sequence shown here is derived from an EMBL/GenBank/DDBJ whole genome shotgun (WGS) entry which is preliminary data.</text>
</comment>
<gene>
    <name evidence="8" type="ORF">I8D64_13560</name>
</gene>
<feature type="transmembrane region" description="Helical" evidence="6">
    <location>
        <begin position="20"/>
        <end position="41"/>
    </location>
</feature>
<proteinExistence type="inferred from homology"/>
<feature type="transmembrane region" description="Helical" evidence="6">
    <location>
        <begin position="61"/>
        <end position="80"/>
    </location>
</feature>
<evidence type="ECO:0000256" key="4">
    <source>
        <dbReference type="ARBA" id="ARBA00022989"/>
    </source>
</evidence>
<protein>
    <submittedName>
        <fullName evidence="8">GtrA family protein</fullName>
    </submittedName>
</protein>
<keyword evidence="9" id="KW-1185">Reference proteome</keyword>
<dbReference type="Pfam" id="PF04138">
    <property type="entry name" value="GtrA_DPMS_TM"/>
    <property type="match status" value="1"/>
</dbReference>
<dbReference type="PANTHER" id="PTHR38459:SF1">
    <property type="entry name" value="PROPHAGE BACTOPRENOL-LINKED GLUCOSE TRANSLOCASE HOMOLOG"/>
    <property type="match status" value="1"/>
</dbReference>
<evidence type="ECO:0000256" key="5">
    <source>
        <dbReference type="ARBA" id="ARBA00023136"/>
    </source>
</evidence>
<evidence type="ECO:0000313" key="8">
    <source>
        <dbReference type="EMBL" id="MBK0332424.1"/>
    </source>
</evidence>
<sequence length="175" mass="18949">MPGSATDGLWARHLGPSLKFLTVGGLVFLFDAALYNLLVFWSPASGWGHGLLHAHPITAKVLTIVAASSLTYLGNRLWTYRDRPSPRTARSILVFVGLNVLASALQLACLGFSRYVLGLDSALADNVSGTLIGQVVSTTFRYLTYGRFVFPHDQETAPEDADIASDEHTGSLQDR</sequence>
<evidence type="ECO:0000256" key="1">
    <source>
        <dbReference type="ARBA" id="ARBA00004141"/>
    </source>
</evidence>
<dbReference type="InterPro" id="IPR007267">
    <property type="entry name" value="GtrA_DPMS_TM"/>
</dbReference>
<dbReference type="Proteomes" id="UP000612352">
    <property type="component" value="Unassembled WGS sequence"/>
</dbReference>
<comment type="subcellular location">
    <subcellularLocation>
        <location evidence="1">Membrane</location>
        <topology evidence="1">Multi-pass membrane protein</topology>
    </subcellularLocation>
</comment>
<name>A0ABS1BCR5_9MICO</name>
<reference evidence="8 9" key="1">
    <citation type="submission" date="2020-12" db="EMBL/GenBank/DDBJ databases">
        <title>Brachybacterium sp. MASK1Z-5, whole genome shotgun sequence.</title>
        <authorList>
            <person name="Tuo L."/>
        </authorList>
    </citation>
    <scope>NUCLEOTIDE SEQUENCE [LARGE SCALE GENOMIC DNA]</scope>
    <source>
        <strain evidence="8 9">MASK1Z-5</strain>
    </source>
</reference>
<dbReference type="EMBL" id="JAEDAJ010000009">
    <property type="protein sequence ID" value="MBK0332424.1"/>
    <property type="molecule type" value="Genomic_DNA"/>
</dbReference>
<evidence type="ECO:0000313" key="9">
    <source>
        <dbReference type="Proteomes" id="UP000612352"/>
    </source>
</evidence>
<accession>A0ABS1BCR5</accession>
<organism evidence="8 9">
    <name type="scientific">Brachybacterium halotolerans</name>
    <dbReference type="NCBI Taxonomy" id="2795215"/>
    <lineage>
        <taxon>Bacteria</taxon>
        <taxon>Bacillati</taxon>
        <taxon>Actinomycetota</taxon>
        <taxon>Actinomycetes</taxon>
        <taxon>Micrococcales</taxon>
        <taxon>Dermabacteraceae</taxon>
        <taxon>Brachybacterium</taxon>
    </lineage>
</organism>
<dbReference type="RefSeq" id="WP_200503326.1">
    <property type="nucleotide sequence ID" value="NZ_JAEDAJ010000009.1"/>
</dbReference>
<evidence type="ECO:0000259" key="7">
    <source>
        <dbReference type="Pfam" id="PF04138"/>
    </source>
</evidence>